<reference evidence="1 3" key="1">
    <citation type="submission" date="2015-09" db="EMBL/GenBank/DDBJ databases">
        <title>Draft genome sequence of Hydrogenibacillus schlegelii DSM 2000.</title>
        <authorList>
            <person name="Hemp J."/>
        </authorList>
    </citation>
    <scope>NUCLEOTIDE SEQUENCE [LARGE SCALE GENOMIC DNA]</scope>
    <source>
        <strain evidence="1 3">MA 48</strain>
    </source>
</reference>
<dbReference type="Pfam" id="PF13242">
    <property type="entry name" value="Hydrolase_like"/>
    <property type="match status" value="1"/>
</dbReference>
<dbReference type="Proteomes" id="UP000244180">
    <property type="component" value="Unassembled WGS sequence"/>
</dbReference>
<evidence type="ECO:0000313" key="1">
    <source>
        <dbReference type="EMBL" id="OAR05458.1"/>
    </source>
</evidence>
<evidence type="ECO:0000313" key="3">
    <source>
        <dbReference type="Proteomes" id="UP000243024"/>
    </source>
</evidence>
<dbReference type="InterPro" id="IPR006549">
    <property type="entry name" value="HAD-SF_hydro_IIIA"/>
</dbReference>
<keyword evidence="2" id="KW-0378">Hydrolase</keyword>
<dbReference type="SUPFAM" id="SSF56784">
    <property type="entry name" value="HAD-like"/>
    <property type="match status" value="1"/>
</dbReference>
<keyword evidence="3" id="KW-1185">Reference proteome</keyword>
<dbReference type="Gene3D" id="3.40.50.1000">
    <property type="entry name" value="HAD superfamily/HAD-like"/>
    <property type="match status" value="1"/>
</dbReference>
<gene>
    <name evidence="2" type="ORF">HSCHL_0729</name>
    <name evidence="1" type="ORF">SA87_11235</name>
</gene>
<dbReference type="Proteomes" id="UP000243024">
    <property type="component" value="Unassembled WGS sequence"/>
</dbReference>
<dbReference type="GO" id="GO:0008962">
    <property type="term" value="F:phosphatidylglycerophosphatase activity"/>
    <property type="evidence" value="ECO:0007669"/>
    <property type="project" value="InterPro"/>
</dbReference>
<dbReference type="EMBL" id="PEBV01000031">
    <property type="protein sequence ID" value="PTQ51944.1"/>
    <property type="molecule type" value="Genomic_DNA"/>
</dbReference>
<dbReference type="NCBIfam" id="TIGR01662">
    <property type="entry name" value="HAD-SF-IIIA"/>
    <property type="match status" value="1"/>
</dbReference>
<dbReference type="InterPro" id="IPR036412">
    <property type="entry name" value="HAD-like_sf"/>
</dbReference>
<dbReference type="NCBIfam" id="TIGR01668">
    <property type="entry name" value="YqeG_hyp_ppase"/>
    <property type="match status" value="1"/>
</dbReference>
<comment type="caution">
    <text evidence="1">The sequence shown here is derived from an EMBL/GenBank/DDBJ whole genome shotgun (WGS) entry which is preliminary data.</text>
</comment>
<dbReference type="InterPro" id="IPR023214">
    <property type="entry name" value="HAD_sf"/>
</dbReference>
<proteinExistence type="predicted"/>
<evidence type="ECO:0000313" key="2">
    <source>
        <dbReference type="EMBL" id="PTQ51944.1"/>
    </source>
</evidence>
<dbReference type="AlphaFoldDB" id="A0A179IRZ6"/>
<protein>
    <submittedName>
        <fullName evidence="2">Hydrolase, HAD subfamily IIIA</fullName>
    </submittedName>
</protein>
<organism evidence="1 3">
    <name type="scientific">Hydrogenibacillus schlegelii</name>
    <name type="common">Bacillus schlegelii</name>
    <dbReference type="NCBI Taxonomy" id="1484"/>
    <lineage>
        <taxon>Bacteria</taxon>
        <taxon>Bacillati</taxon>
        <taxon>Bacillota</taxon>
        <taxon>Bacilli</taxon>
        <taxon>Bacillales</taxon>
        <taxon>Bacillales Family X. Incertae Sedis</taxon>
        <taxon>Hydrogenibacillus</taxon>
    </lineage>
</organism>
<name>A0A179IRZ6_HYDSH</name>
<reference evidence="2 4" key="2">
    <citation type="submission" date="2017-08" db="EMBL/GenBank/DDBJ databases">
        <title>Burning lignite coal seam in the remote Altai Mountains harbors a hydrogen-driven thermophilic microbial community.</title>
        <authorList>
            <person name="Kadnikov V.V."/>
            <person name="Mardanov A.V."/>
            <person name="Ivasenko D."/>
            <person name="Beletsky A.V."/>
            <person name="Karnachuk O.V."/>
            <person name="Ravin N.V."/>
        </authorList>
    </citation>
    <scope>NUCLEOTIDE SEQUENCE [LARGE SCALE GENOMIC DNA]</scope>
    <source>
        <strain evidence="2">AL33</strain>
    </source>
</reference>
<evidence type="ECO:0000313" key="4">
    <source>
        <dbReference type="Proteomes" id="UP000244180"/>
    </source>
</evidence>
<dbReference type="InterPro" id="IPR010021">
    <property type="entry name" value="PGPP1/Gep4"/>
</dbReference>
<dbReference type="EMBL" id="JXBB01000001">
    <property type="protein sequence ID" value="OAR05458.1"/>
    <property type="molecule type" value="Genomic_DNA"/>
</dbReference>
<sequence>MRGNGGRKRGKGQEQAMRGWLRPDWVVDSFFDLKPEGLRRAGIRGLIVDLDNTLVPWNSAEETAEALDGVRRLIDAGFRIVIASNNRSPRVGRIAERLGVRAVSFAKKPLPLGLRQAFRWLELPKEAVAVVGDQLLTDVLGGKLLGVRTILVRPLVETDGWATRVNRLIERRLLGRKP</sequence>
<accession>A0A179IRZ6</accession>
<dbReference type="STRING" id="1484.SA87_11235"/>